<evidence type="ECO:0000259" key="1">
    <source>
        <dbReference type="Pfam" id="PF07883"/>
    </source>
</evidence>
<dbReference type="Gene3D" id="2.60.120.10">
    <property type="entry name" value="Jelly Rolls"/>
    <property type="match status" value="1"/>
</dbReference>
<sequence>MIDTPGATHYRWDDMKAEPLKGNLTRRMITGTSMMIAEVRFAKGDHVPKHAHHNEQITHIIAGALQFRLGDDQKREVIVRAGEVLVIPPHEPHSATALEDTIDIDIFSPPREDWLNGSDAYIRNEG</sequence>
<dbReference type="InterPro" id="IPR013096">
    <property type="entry name" value="Cupin_2"/>
</dbReference>
<name>A0AAN2C9K8_UNVUL</name>
<organism evidence="2 3">
    <name type="scientific">Vulcanimicrobium alpinum</name>
    <dbReference type="NCBI Taxonomy" id="3016050"/>
    <lineage>
        <taxon>Bacteria</taxon>
        <taxon>Bacillati</taxon>
        <taxon>Vulcanimicrobiota</taxon>
        <taxon>Vulcanimicrobiia</taxon>
        <taxon>Vulcanimicrobiales</taxon>
        <taxon>Vulcanimicrobiaceae</taxon>
        <taxon>Vulcanimicrobium</taxon>
    </lineage>
</organism>
<protein>
    <submittedName>
        <fullName evidence="2">Cupin</fullName>
    </submittedName>
</protein>
<dbReference type="CDD" id="cd02238">
    <property type="entry name" value="cupin_KdgF"/>
    <property type="match status" value="1"/>
</dbReference>
<dbReference type="SUPFAM" id="SSF51182">
    <property type="entry name" value="RmlC-like cupins"/>
    <property type="match status" value="1"/>
</dbReference>
<dbReference type="InterPro" id="IPR011051">
    <property type="entry name" value="RmlC_Cupin_sf"/>
</dbReference>
<dbReference type="Proteomes" id="UP001317532">
    <property type="component" value="Chromosome"/>
</dbReference>
<evidence type="ECO:0000313" key="2">
    <source>
        <dbReference type="EMBL" id="BDE06404.1"/>
    </source>
</evidence>
<dbReference type="InterPro" id="IPR025499">
    <property type="entry name" value="KdgF"/>
</dbReference>
<reference evidence="2 3" key="1">
    <citation type="journal article" date="2022" name="ISME Commun">
        <title>Vulcanimicrobium alpinus gen. nov. sp. nov., the first cultivated representative of the candidate phylum 'Eremiobacterota', is a metabolically versatile aerobic anoxygenic phototroph.</title>
        <authorList>
            <person name="Yabe S."/>
            <person name="Muto K."/>
            <person name="Abe K."/>
            <person name="Yokota A."/>
            <person name="Staudigel H."/>
            <person name="Tebo B.M."/>
        </authorList>
    </citation>
    <scope>NUCLEOTIDE SEQUENCE [LARGE SCALE GENOMIC DNA]</scope>
    <source>
        <strain evidence="2 3">WC8-2</strain>
    </source>
</reference>
<dbReference type="PANTHER" id="PTHR40112">
    <property type="entry name" value="H2HPP ISOMERASE"/>
    <property type="match status" value="1"/>
</dbReference>
<dbReference type="PANTHER" id="PTHR40112:SF1">
    <property type="entry name" value="H2HPP ISOMERASE"/>
    <property type="match status" value="1"/>
</dbReference>
<evidence type="ECO:0000313" key="3">
    <source>
        <dbReference type="Proteomes" id="UP001317532"/>
    </source>
</evidence>
<dbReference type="InterPro" id="IPR014710">
    <property type="entry name" value="RmlC-like_jellyroll"/>
</dbReference>
<accession>A0AAN2C9K8</accession>
<dbReference type="PIRSF" id="PIRSF029883">
    <property type="entry name" value="KdgF"/>
    <property type="match status" value="1"/>
</dbReference>
<dbReference type="InterPro" id="IPR052535">
    <property type="entry name" value="Bacilysin_H2HPP_isomerase"/>
</dbReference>
<dbReference type="EMBL" id="AP025523">
    <property type="protein sequence ID" value="BDE06404.1"/>
    <property type="molecule type" value="Genomic_DNA"/>
</dbReference>
<proteinExistence type="predicted"/>
<feature type="domain" description="Cupin type-2" evidence="1">
    <location>
        <begin position="38"/>
        <end position="100"/>
    </location>
</feature>
<keyword evidence="3" id="KW-1185">Reference proteome</keyword>
<dbReference type="RefSeq" id="WP_317997364.1">
    <property type="nucleotide sequence ID" value="NZ_AP025523.1"/>
</dbReference>
<dbReference type="KEGG" id="vab:WPS_16800"/>
<dbReference type="AlphaFoldDB" id="A0AAN2C9K8"/>
<gene>
    <name evidence="2" type="ORF">WPS_16800</name>
</gene>
<dbReference type="Pfam" id="PF07883">
    <property type="entry name" value="Cupin_2"/>
    <property type="match status" value="1"/>
</dbReference>